<protein>
    <recommendedName>
        <fullName evidence="3">LuxR family transcriptional regulator</fullName>
    </recommendedName>
</protein>
<proteinExistence type="predicted"/>
<organism evidence="1 2">
    <name type="scientific">Tomitella cavernea</name>
    <dbReference type="NCBI Taxonomy" id="1387982"/>
    <lineage>
        <taxon>Bacteria</taxon>
        <taxon>Bacillati</taxon>
        <taxon>Actinomycetota</taxon>
        <taxon>Actinomycetes</taxon>
        <taxon>Mycobacteriales</taxon>
        <taxon>Tomitella</taxon>
    </lineage>
</organism>
<comment type="caution">
    <text evidence="1">The sequence shown here is derived from an EMBL/GenBank/DDBJ whole genome shotgun (WGS) entry which is preliminary data.</text>
</comment>
<evidence type="ECO:0000313" key="1">
    <source>
        <dbReference type="EMBL" id="GAA4807742.1"/>
    </source>
</evidence>
<sequence length="323" mass="32260">MTPAQTEADGADPDAVPSGADARARVLHAAAFGAGPAGVAGLVGPGAARPGGETAIMLPAARTPRELWWRAVAHSGAGFYTRAGGDLAALAAAGAGPAWDALAASTAASLLRQMGGHDRAAVYDGRALARITGAGSRVRGTVSGHAAADAWTGLAADRLGRGDWRSAQRLLARCRGPFKESGEEAAPGTAAPPRVALRLQWVTAETAMTAGDPDAAVAAARAGLEMLEAGAFPSERHRVKTLLVAAAAEAVAGRPGAAAALAERAHAAARTAGLVPLRWAAAMLLAGVSEDSTARAAAADVHACHGILVARGGGDPRLMRGYL</sequence>
<keyword evidence="2" id="KW-1185">Reference proteome</keyword>
<reference evidence="2" key="1">
    <citation type="journal article" date="2019" name="Int. J. Syst. Evol. Microbiol.">
        <title>The Global Catalogue of Microorganisms (GCM) 10K type strain sequencing project: providing services to taxonomists for standard genome sequencing and annotation.</title>
        <authorList>
            <consortium name="The Broad Institute Genomics Platform"/>
            <consortium name="The Broad Institute Genome Sequencing Center for Infectious Disease"/>
            <person name="Wu L."/>
            <person name="Ma J."/>
        </authorList>
    </citation>
    <scope>NUCLEOTIDE SEQUENCE [LARGE SCALE GENOMIC DNA]</scope>
    <source>
        <strain evidence="2">JCM 18542</strain>
    </source>
</reference>
<evidence type="ECO:0000313" key="2">
    <source>
        <dbReference type="Proteomes" id="UP001500839"/>
    </source>
</evidence>
<name>A0ABP9CCC5_9ACTN</name>
<dbReference type="RefSeq" id="WP_200170910.1">
    <property type="nucleotide sequence ID" value="NZ_BAABKQ010000001.1"/>
</dbReference>
<dbReference type="Proteomes" id="UP001500839">
    <property type="component" value="Unassembled WGS sequence"/>
</dbReference>
<evidence type="ECO:0008006" key="3">
    <source>
        <dbReference type="Google" id="ProtNLM"/>
    </source>
</evidence>
<gene>
    <name evidence="1" type="ORF">GCM10023353_09110</name>
</gene>
<accession>A0ABP9CCC5</accession>
<dbReference type="EMBL" id="BAABKQ010000001">
    <property type="protein sequence ID" value="GAA4807742.1"/>
    <property type="molecule type" value="Genomic_DNA"/>
</dbReference>